<dbReference type="Gramene" id="CDY62326">
    <property type="protein sequence ID" value="CDY62326"/>
    <property type="gene ID" value="GSBRNA2T00036174001"/>
</dbReference>
<organism evidence="1 2">
    <name type="scientific">Brassica napus</name>
    <name type="common">Rape</name>
    <dbReference type="NCBI Taxonomy" id="3708"/>
    <lineage>
        <taxon>Eukaryota</taxon>
        <taxon>Viridiplantae</taxon>
        <taxon>Streptophyta</taxon>
        <taxon>Embryophyta</taxon>
        <taxon>Tracheophyta</taxon>
        <taxon>Spermatophyta</taxon>
        <taxon>Magnoliopsida</taxon>
        <taxon>eudicotyledons</taxon>
        <taxon>Gunneridae</taxon>
        <taxon>Pentapetalae</taxon>
        <taxon>rosids</taxon>
        <taxon>malvids</taxon>
        <taxon>Brassicales</taxon>
        <taxon>Brassicaceae</taxon>
        <taxon>Brassiceae</taxon>
        <taxon>Brassica</taxon>
    </lineage>
</organism>
<proteinExistence type="predicted"/>
<gene>
    <name evidence="1" type="primary">BnaC04g52340D</name>
    <name evidence="1" type="ORF">GSBRNA2T00036174001</name>
</gene>
<dbReference type="PaxDb" id="3708-A0A078J6X7"/>
<name>A0A078J6X7_BRANA</name>
<dbReference type="AlphaFoldDB" id="A0A078J6X7"/>
<reference evidence="1 2" key="1">
    <citation type="journal article" date="2014" name="Science">
        <title>Plant genetics. Early allopolyploid evolution in the post-Neolithic Brassica napus oilseed genome.</title>
        <authorList>
            <person name="Chalhoub B."/>
            <person name="Denoeud F."/>
            <person name="Liu S."/>
            <person name="Parkin I.A."/>
            <person name="Tang H."/>
            <person name="Wang X."/>
            <person name="Chiquet J."/>
            <person name="Belcram H."/>
            <person name="Tong C."/>
            <person name="Samans B."/>
            <person name="Correa M."/>
            <person name="Da Silva C."/>
            <person name="Just J."/>
            <person name="Falentin C."/>
            <person name="Koh C.S."/>
            <person name="Le Clainche I."/>
            <person name="Bernard M."/>
            <person name="Bento P."/>
            <person name="Noel B."/>
            <person name="Labadie K."/>
            <person name="Alberti A."/>
            <person name="Charles M."/>
            <person name="Arnaud D."/>
            <person name="Guo H."/>
            <person name="Daviaud C."/>
            <person name="Alamery S."/>
            <person name="Jabbari K."/>
            <person name="Zhao M."/>
            <person name="Edger P.P."/>
            <person name="Chelaifa H."/>
            <person name="Tack D."/>
            <person name="Lassalle G."/>
            <person name="Mestiri I."/>
            <person name="Schnel N."/>
            <person name="Le Paslier M.C."/>
            <person name="Fan G."/>
            <person name="Renault V."/>
            <person name="Bayer P.E."/>
            <person name="Golicz A.A."/>
            <person name="Manoli S."/>
            <person name="Lee T.H."/>
            <person name="Thi V.H."/>
            <person name="Chalabi S."/>
            <person name="Hu Q."/>
            <person name="Fan C."/>
            <person name="Tollenaere R."/>
            <person name="Lu Y."/>
            <person name="Battail C."/>
            <person name="Shen J."/>
            <person name="Sidebottom C.H."/>
            <person name="Wang X."/>
            <person name="Canaguier A."/>
            <person name="Chauveau A."/>
            <person name="Berard A."/>
            <person name="Deniot G."/>
            <person name="Guan M."/>
            <person name="Liu Z."/>
            <person name="Sun F."/>
            <person name="Lim Y.P."/>
            <person name="Lyons E."/>
            <person name="Town C.D."/>
            <person name="Bancroft I."/>
            <person name="Wang X."/>
            <person name="Meng J."/>
            <person name="Ma J."/>
            <person name="Pires J.C."/>
            <person name="King G.J."/>
            <person name="Brunel D."/>
            <person name="Delourme R."/>
            <person name="Renard M."/>
            <person name="Aury J.M."/>
            <person name="Adams K.L."/>
            <person name="Batley J."/>
            <person name="Snowdon R.J."/>
            <person name="Tost J."/>
            <person name="Edwards D."/>
            <person name="Zhou Y."/>
            <person name="Hua W."/>
            <person name="Sharpe A.G."/>
            <person name="Paterson A.H."/>
            <person name="Guan C."/>
            <person name="Wincker P."/>
        </authorList>
    </citation>
    <scope>NUCLEOTIDE SEQUENCE [LARGE SCALE GENOMIC DNA]</scope>
    <source>
        <strain evidence="2">cv. Darmor-bzh</strain>
    </source>
</reference>
<evidence type="ECO:0000313" key="2">
    <source>
        <dbReference type="Proteomes" id="UP000028999"/>
    </source>
</evidence>
<sequence length="24" mass="2692">MGQISEQGIVFLLLHVKGFVLLFC</sequence>
<dbReference type="EMBL" id="LK034130">
    <property type="protein sequence ID" value="CDY62326.1"/>
    <property type="molecule type" value="Genomic_DNA"/>
</dbReference>
<dbReference type="Proteomes" id="UP000028999">
    <property type="component" value="Unassembled WGS sequence"/>
</dbReference>
<evidence type="ECO:0000313" key="1">
    <source>
        <dbReference type="EMBL" id="CDY62326.1"/>
    </source>
</evidence>
<keyword evidence="2" id="KW-1185">Reference proteome</keyword>
<protein>
    <submittedName>
        <fullName evidence="1">BnaC04g52340D protein</fullName>
    </submittedName>
</protein>
<accession>A0A078J6X7</accession>